<evidence type="ECO:0000313" key="1">
    <source>
        <dbReference type="EMBL" id="RIB28119.1"/>
    </source>
</evidence>
<proteinExistence type="predicted"/>
<dbReference type="AlphaFoldDB" id="A0A397W457"/>
<dbReference type="Proteomes" id="UP000266673">
    <property type="component" value="Unassembled WGS sequence"/>
</dbReference>
<name>A0A397W457_9GLOM</name>
<sequence length="65" mass="7352">MNFIQQELLITEPVFVVPAPYPYDETQGIATQLALTHDEVKVLKRKAEELGLKALEGFIQELNPI</sequence>
<evidence type="ECO:0000313" key="2">
    <source>
        <dbReference type="Proteomes" id="UP000266673"/>
    </source>
</evidence>
<reference evidence="1 2" key="1">
    <citation type="submission" date="2018-06" db="EMBL/GenBank/DDBJ databases">
        <title>Comparative genomics reveals the genomic features of Rhizophagus irregularis, R. cerebriforme, R. diaphanum and Gigaspora rosea, and their symbiotic lifestyle signature.</title>
        <authorList>
            <person name="Morin E."/>
            <person name="San Clemente H."/>
            <person name="Chen E.C.H."/>
            <person name="De La Providencia I."/>
            <person name="Hainaut M."/>
            <person name="Kuo A."/>
            <person name="Kohler A."/>
            <person name="Murat C."/>
            <person name="Tang N."/>
            <person name="Roy S."/>
            <person name="Loubradou J."/>
            <person name="Henrissat B."/>
            <person name="Grigoriev I.V."/>
            <person name="Corradi N."/>
            <person name="Roux C."/>
            <person name="Martin F.M."/>
        </authorList>
    </citation>
    <scope>NUCLEOTIDE SEQUENCE [LARGE SCALE GENOMIC DNA]</scope>
    <source>
        <strain evidence="1 2">DAOM 194757</strain>
    </source>
</reference>
<protein>
    <submittedName>
        <fullName evidence="1">Uncharacterized protein</fullName>
    </submittedName>
</protein>
<gene>
    <name evidence="1" type="ORF">C2G38_2158777</name>
</gene>
<keyword evidence="2" id="KW-1185">Reference proteome</keyword>
<comment type="caution">
    <text evidence="1">The sequence shown here is derived from an EMBL/GenBank/DDBJ whole genome shotgun (WGS) entry which is preliminary data.</text>
</comment>
<accession>A0A397W457</accession>
<organism evidence="1 2">
    <name type="scientific">Gigaspora rosea</name>
    <dbReference type="NCBI Taxonomy" id="44941"/>
    <lineage>
        <taxon>Eukaryota</taxon>
        <taxon>Fungi</taxon>
        <taxon>Fungi incertae sedis</taxon>
        <taxon>Mucoromycota</taxon>
        <taxon>Glomeromycotina</taxon>
        <taxon>Glomeromycetes</taxon>
        <taxon>Diversisporales</taxon>
        <taxon>Gigasporaceae</taxon>
        <taxon>Gigaspora</taxon>
    </lineage>
</organism>
<dbReference type="OrthoDB" id="10456580at2759"/>
<dbReference type="EMBL" id="QKWP01000076">
    <property type="protein sequence ID" value="RIB28119.1"/>
    <property type="molecule type" value="Genomic_DNA"/>
</dbReference>